<gene>
    <name evidence="1" type="ORF">CO048_00160</name>
</gene>
<dbReference type="NCBIfam" id="TIGR02436">
    <property type="entry name" value="four helix bundle protein"/>
    <property type="match status" value="1"/>
</dbReference>
<dbReference type="InterPro" id="IPR012657">
    <property type="entry name" value="23S_rRNA-intervening_sequence"/>
</dbReference>
<protein>
    <submittedName>
        <fullName evidence="1">Four helix bundle protein</fullName>
    </submittedName>
</protein>
<reference evidence="2" key="1">
    <citation type="submission" date="2017-09" db="EMBL/GenBank/DDBJ databases">
        <title>Depth-based differentiation of microbial function through sediment-hosted aquifers and enrichment of novel symbionts in the deep terrestrial subsurface.</title>
        <authorList>
            <person name="Probst A.J."/>
            <person name="Ladd B."/>
            <person name="Jarett J.K."/>
            <person name="Geller-Mcgrath D.E."/>
            <person name="Sieber C.M.K."/>
            <person name="Emerson J.B."/>
            <person name="Anantharaman K."/>
            <person name="Thomas B.C."/>
            <person name="Malmstrom R."/>
            <person name="Stieglmeier M."/>
            <person name="Klingl A."/>
            <person name="Woyke T."/>
            <person name="Ryan C.M."/>
            <person name="Banfield J.F."/>
        </authorList>
    </citation>
    <scope>NUCLEOTIDE SEQUENCE [LARGE SCALE GENOMIC DNA]</scope>
</reference>
<proteinExistence type="predicted"/>
<dbReference type="Gene3D" id="1.20.1440.60">
    <property type="entry name" value="23S rRNA-intervening sequence"/>
    <property type="match status" value="1"/>
</dbReference>
<dbReference type="AlphaFoldDB" id="A0A2M8F517"/>
<dbReference type="Proteomes" id="UP000230580">
    <property type="component" value="Unassembled WGS sequence"/>
</dbReference>
<name>A0A2M8F517_9BACT</name>
<evidence type="ECO:0000313" key="1">
    <source>
        <dbReference type="EMBL" id="PJC34399.1"/>
    </source>
</evidence>
<dbReference type="EMBL" id="PFRZ01000004">
    <property type="protein sequence ID" value="PJC34399.1"/>
    <property type="molecule type" value="Genomic_DNA"/>
</dbReference>
<dbReference type="Pfam" id="PF05635">
    <property type="entry name" value="23S_rRNA_IVP"/>
    <property type="match status" value="1"/>
</dbReference>
<organism evidence="1 2">
    <name type="scientific">Candidatus Roizmanbacteria bacterium CG_4_9_14_0_2_um_filter_35_15</name>
    <dbReference type="NCBI Taxonomy" id="1974836"/>
    <lineage>
        <taxon>Bacteria</taxon>
        <taxon>Candidatus Roizmaniibacteriota</taxon>
    </lineage>
</organism>
<dbReference type="SUPFAM" id="SSF158446">
    <property type="entry name" value="IVS-encoded protein-like"/>
    <property type="match status" value="1"/>
</dbReference>
<sequence>MNEKPKITSYRDLYVYQETYKAAIVVIKQVLPKLPQEERYDLVDQLRRSVKAVPRLIAEGFGKKDQRAGFQKYLDDAMTESNETVVGLSQCRDIYSPSVDKNLCDELIDLYDKAGRQLYKLKAAWNRFKRTTNNDRR</sequence>
<dbReference type="InterPro" id="IPR036583">
    <property type="entry name" value="23S_rRNA_IVS_sf"/>
</dbReference>
<accession>A0A2M8F517</accession>
<evidence type="ECO:0000313" key="2">
    <source>
        <dbReference type="Proteomes" id="UP000230580"/>
    </source>
</evidence>
<comment type="caution">
    <text evidence="1">The sequence shown here is derived from an EMBL/GenBank/DDBJ whole genome shotgun (WGS) entry which is preliminary data.</text>
</comment>